<feature type="non-terminal residue" evidence="11">
    <location>
        <position position="1"/>
    </location>
</feature>
<dbReference type="UniPathway" id="UPA00164"/>
<dbReference type="GO" id="GO:0004553">
    <property type="term" value="F:hydrolase activity, hydrolyzing O-glycosyl compounds"/>
    <property type="evidence" value="ECO:0007669"/>
    <property type="project" value="InterPro"/>
</dbReference>
<sequence>VRAHDDVTRLLGAHVDGEGCSFGVWAPSAGAVSVIGDFNDWTAGVDGLAPSDAGIWSGRVAGACIGERYKYLVTTADGSGLFKADPMAFAAEEPPRTSSVIASLDHDWQDGEWMADREARNSRHAPISIYEVHLGSWCYEPDGYRGLAPQLADHLDRTGFTHLELLPVMEHPFYGSWGYQTTGYFAPTARYGPPQGLMYLVDYLHQRGFGVLLDWVPAHFPVDAHGLARFDGTCLYEHADPRLGFHPDWKTAIFNYDRPEVRSFLLSSALLWLDRYHADGLRVDGVSSMLYRNYSRPDGQWVPNEFGGFENLGAVGFLQELNSRISRDHPDVMTIAEESTSWPGVTRSTDSDGLGFSAKWDMGWMNDTLRYLGRDFEHRRGHHEELTIRSVYAFDENFVLALSHDEVVHGKGSLLSRQPGDIRQQRAGLRLLFGYQFGLPGKKLLFMGSELGPVGEWDHEQELPWGLLDDPGTSAVLAWVAELNDLYRREPALHCVDDSADGFSFVVGDDDENSVVAFLRHAPDERSVLVVCNFRPELHSDYRIGVPDAGRWVEIANSDREEYGGDGVVNTTVETDDEPSHGHETSLAITVPPLGVCFLAHDG</sequence>
<dbReference type="SUPFAM" id="SSF51011">
    <property type="entry name" value="Glycosyl hydrolase domain"/>
    <property type="match status" value="1"/>
</dbReference>
<dbReference type="GO" id="GO:0005978">
    <property type="term" value="P:glycogen biosynthetic process"/>
    <property type="evidence" value="ECO:0007669"/>
    <property type="project" value="UniProtKB-UniPathway"/>
</dbReference>
<dbReference type="InterPro" id="IPR017853">
    <property type="entry name" value="GH"/>
</dbReference>
<organism evidence="11">
    <name type="scientific">marine metagenome</name>
    <dbReference type="NCBI Taxonomy" id="408172"/>
    <lineage>
        <taxon>unclassified sequences</taxon>
        <taxon>metagenomes</taxon>
        <taxon>ecological metagenomes</taxon>
    </lineage>
</organism>
<evidence type="ECO:0000256" key="4">
    <source>
        <dbReference type="ARBA" id="ARBA00012541"/>
    </source>
</evidence>
<keyword evidence="8" id="KW-0320">Glycogen biosynthesis</keyword>
<dbReference type="InterPro" id="IPR014756">
    <property type="entry name" value="Ig_E-set"/>
</dbReference>
<dbReference type="FunFam" id="2.60.40.1180:FF:000002">
    <property type="entry name" value="1,4-alpha-glucan branching enzyme GlgB"/>
    <property type="match status" value="1"/>
</dbReference>
<dbReference type="Gene3D" id="2.60.40.10">
    <property type="entry name" value="Immunoglobulins"/>
    <property type="match status" value="1"/>
</dbReference>
<dbReference type="SUPFAM" id="SSF51445">
    <property type="entry name" value="(Trans)glycosidases"/>
    <property type="match status" value="1"/>
</dbReference>
<dbReference type="Gene3D" id="2.60.40.1180">
    <property type="entry name" value="Golgi alpha-mannosidase II"/>
    <property type="match status" value="1"/>
</dbReference>
<comment type="pathway">
    <text evidence="2">Glycan biosynthesis; glycogen biosynthesis.</text>
</comment>
<dbReference type="EMBL" id="UINC01003613">
    <property type="protein sequence ID" value="SVA07830.1"/>
    <property type="molecule type" value="Genomic_DNA"/>
</dbReference>
<dbReference type="InterPro" id="IPR013783">
    <property type="entry name" value="Ig-like_fold"/>
</dbReference>
<dbReference type="SMART" id="SM00642">
    <property type="entry name" value="Aamy"/>
    <property type="match status" value="1"/>
</dbReference>
<feature type="domain" description="Glycosyl hydrolase family 13 catalytic" evidence="10">
    <location>
        <begin position="131"/>
        <end position="489"/>
    </location>
</feature>
<evidence type="ECO:0000256" key="5">
    <source>
        <dbReference type="ARBA" id="ARBA00022600"/>
    </source>
</evidence>
<dbReference type="InterPro" id="IPR006407">
    <property type="entry name" value="GlgB"/>
</dbReference>
<comment type="catalytic activity">
    <reaction evidence="1">
        <text>Transfers a segment of a (1-&gt;4)-alpha-D-glucan chain to a primary hydroxy group in a similar glucan chain.</text>
        <dbReference type="EC" id="2.4.1.18"/>
    </reaction>
</comment>
<gene>
    <name evidence="11" type="ORF">METZ01_LOCUS60684</name>
</gene>
<dbReference type="Pfam" id="PF02806">
    <property type="entry name" value="Alpha-amylase_C"/>
    <property type="match status" value="1"/>
</dbReference>
<dbReference type="GO" id="GO:0043169">
    <property type="term" value="F:cation binding"/>
    <property type="evidence" value="ECO:0007669"/>
    <property type="project" value="InterPro"/>
</dbReference>
<keyword evidence="5" id="KW-0321">Glycogen metabolism</keyword>
<dbReference type="NCBIfam" id="NF008967">
    <property type="entry name" value="PRK12313.1"/>
    <property type="match status" value="1"/>
</dbReference>
<dbReference type="SUPFAM" id="SSF81296">
    <property type="entry name" value="E set domains"/>
    <property type="match status" value="1"/>
</dbReference>
<dbReference type="InterPro" id="IPR006047">
    <property type="entry name" value="GH13_cat_dom"/>
</dbReference>
<evidence type="ECO:0000256" key="6">
    <source>
        <dbReference type="ARBA" id="ARBA00022676"/>
    </source>
</evidence>
<keyword evidence="7" id="KW-0808">Transferase</keyword>
<dbReference type="InterPro" id="IPR004193">
    <property type="entry name" value="Glyco_hydro_13_N"/>
</dbReference>
<dbReference type="AlphaFoldDB" id="A0A381SUY9"/>
<evidence type="ECO:0000259" key="10">
    <source>
        <dbReference type="SMART" id="SM00642"/>
    </source>
</evidence>
<dbReference type="CDD" id="cd11322">
    <property type="entry name" value="AmyAc_Glg_BE"/>
    <property type="match status" value="1"/>
</dbReference>
<dbReference type="CDD" id="cd02855">
    <property type="entry name" value="E_set_GBE_prok_N"/>
    <property type="match status" value="1"/>
</dbReference>
<dbReference type="Gene3D" id="3.20.20.80">
    <property type="entry name" value="Glycosidases"/>
    <property type="match status" value="1"/>
</dbReference>
<evidence type="ECO:0000256" key="1">
    <source>
        <dbReference type="ARBA" id="ARBA00000826"/>
    </source>
</evidence>
<evidence type="ECO:0000256" key="2">
    <source>
        <dbReference type="ARBA" id="ARBA00004964"/>
    </source>
</evidence>
<keyword evidence="6" id="KW-0328">Glycosyltransferase</keyword>
<dbReference type="InterPro" id="IPR044143">
    <property type="entry name" value="GlgB_N_E_set_prok"/>
</dbReference>
<dbReference type="NCBIfam" id="NF003811">
    <property type="entry name" value="PRK05402.1"/>
    <property type="match status" value="1"/>
</dbReference>
<dbReference type="HAMAP" id="MF_00685">
    <property type="entry name" value="GlgB"/>
    <property type="match status" value="1"/>
</dbReference>
<dbReference type="InterPro" id="IPR006048">
    <property type="entry name" value="A-amylase/branching_C"/>
</dbReference>
<evidence type="ECO:0000256" key="9">
    <source>
        <dbReference type="ARBA" id="ARBA00023277"/>
    </source>
</evidence>
<dbReference type="NCBIfam" id="TIGR01515">
    <property type="entry name" value="branching_enzym"/>
    <property type="match status" value="1"/>
</dbReference>
<dbReference type="EC" id="2.4.1.18" evidence="4"/>
<dbReference type="PANTHER" id="PTHR43651">
    <property type="entry name" value="1,4-ALPHA-GLUCAN-BRANCHING ENZYME"/>
    <property type="match status" value="1"/>
</dbReference>
<comment type="similarity">
    <text evidence="3">Belongs to the glycosyl hydrolase 13 family. GlgB subfamily.</text>
</comment>
<dbReference type="PANTHER" id="PTHR43651:SF3">
    <property type="entry name" value="1,4-ALPHA-GLUCAN-BRANCHING ENZYME"/>
    <property type="match status" value="1"/>
</dbReference>
<dbReference type="InterPro" id="IPR037439">
    <property type="entry name" value="Branching_enzy"/>
</dbReference>
<dbReference type="InterPro" id="IPR013780">
    <property type="entry name" value="Glyco_hydro_b"/>
</dbReference>
<name>A0A381SUY9_9ZZZZ</name>
<reference evidence="11" key="1">
    <citation type="submission" date="2018-05" db="EMBL/GenBank/DDBJ databases">
        <authorList>
            <person name="Lanie J.A."/>
            <person name="Ng W.-L."/>
            <person name="Kazmierczak K.M."/>
            <person name="Andrzejewski T.M."/>
            <person name="Davidsen T.M."/>
            <person name="Wayne K.J."/>
            <person name="Tettelin H."/>
            <person name="Glass J.I."/>
            <person name="Rusch D."/>
            <person name="Podicherti R."/>
            <person name="Tsui H.-C.T."/>
            <person name="Winkler M.E."/>
        </authorList>
    </citation>
    <scope>NUCLEOTIDE SEQUENCE</scope>
</reference>
<dbReference type="GO" id="GO:0005829">
    <property type="term" value="C:cytosol"/>
    <property type="evidence" value="ECO:0007669"/>
    <property type="project" value="TreeGrafter"/>
</dbReference>
<dbReference type="GO" id="GO:0003844">
    <property type="term" value="F:1,4-alpha-glucan branching enzyme activity"/>
    <property type="evidence" value="ECO:0007669"/>
    <property type="project" value="UniProtKB-EC"/>
</dbReference>
<evidence type="ECO:0000313" key="11">
    <source>
        <dbReference type="EMBL" id="SVA07830.1"/>
    </source>
</evidence>
<dbReference type="FunFam" id="3.20.20.80:FF:000003">
    <property type="entry name" value="1,4-alpha-glucan branching enzyme GlgB"/>
    <property type="match status" value="1"/>
</dbReference>
<protein>
    <recommendedName>
        <fullName evidence="4">1,4-alpha-glucan branching enzyme</fullName>
        <ecNumber evidence="4">2.4.1.18</ecNumber>
    </recommendedName>
</protein>
<keyword evidence="9" id="KW-0119">Carbohydrate metabolism</keyword>
<dbReference type="PIRSF" id="PIRSF000463">
    <property type="entry name" value="GlgB"/>
    <property type="match status" value="1"/>
</dbReference>
<dbReference type="Pfam" id="PF02922">
    <property type="entry name" value="CBM_48"/>
    <property type="match status" value="1"/>
</dbReference>
<evidence type="ECO:0000256" key="7">
    <source>
        <dbReference type="ARBA" id="ARBA00022679"/>
    </source>
</evidence>
<evidence type="ECO:0000256" key="8">
    <source>
        <dbReference type="ARBA" id="ARBA00023056"/>
    </source>
</evidence>
<evidence type="ECO:0000256" key="3">
    <source>
        <dbReference type="ARBA" id="ARBA00009000"/>
    </source>
</evidence>
<proteinExistence type="inferred from homology"/>
<accession>A0A381SUY9</accession>